<evidence type="ECO:0000256" key="2">
    <source>
        <dbReference type="ARBA" id="ARBA00022679"/>
    </source>
</evidence>
<dbReference type="PROSITE" id="PS01230">
    <property type="entry name" value="TRMA_1"/>
    <property type="match status" value="1"/>
</dbReference>
<feature type="binding site" evidence="4">
    <location>
        <position position="315"/>
    </location>
    <ligand>
        <name>S-adenosyl-L-methionine</name>
        <dbReference type="ChEBI" id="CHEBI:59789"/>
    </ligand>
</feature>
<dbReference type="Pfam" id="PF01938">
    <property type="entry name" value="TRAM"/>
    <property type="match status" value="1"/>
</dbReference>
<organism evidence="7 8">
    <name type="scientific">Pectinatus brassicae</name>
    <dbReference type="NCBI Taxonomy" id="862415"/>
    <lineage>
        <taxon>Bacteria</taxon>
        <taxon>Bacillati</taxon>
        <taxon>Bacillota</taxon>
        <taxon>Negativicutes</taxon>
        <taxon>Selenomonadales</taxon>
        <taxon>Selenomonadaceae</taxon>
        <taxon>Pectinatus</taxon>
    </lineage>
</organism>
<feature type="binding site" evidence="4">
    <location>
        <position position="384"/>
    </location>
    <ligand>
        <name>S-adenosyl-L-methionine</name>
        <dbReference type="ChEBI" id="CHEBI:59789"/>
    </ligand>
</feature>
<dbReference type="GO" id="GO:0070041">
    <property type="term" value="F:rRNA (uridine-C5-)-methyltransferase activity"/>
    <property type="evidence" value="ECO:0007669"/>
    <property type="project" value="TreeGrafter"/>
</dbReference>
<name>A0A840UIF2_9FIRM</name>
<feature type="domain" description="TRAM" evidence="6">
    <location>
        <begin position="5"/>
        <end position="63"/>
    </location>
</feature>
<accession>A0A840UIF2</accession>
<dbReference type="PROSITE" id="PS51687">
    <property type="entry name" value="SAM_MT_RNA_M5U"/>
    <property type="match status" value="1"/>
</dbReference>
<keyword evidence="2 4" id="KW-0808">Transferase</keyword>
<evidence type="ECO:0000256" key="4">
    <source>
        <dbReference type="PROSITE-ProRule" id="PRU01024"/>
    </source>
</evidence>
<sequence length="459" mass="51384">MKEIPVQKNGKYTITIDRLGTNGEGVGRVDNFTVFVPDALAGEKIEAQVHTIKKTYAMGKIVRIIEKSPQRVEPQCKLYYTCGGCQLQHLSYEAQLDIKRQQVVDAVERIGGQKNIPILPTLGAENPWNYRNKMQFPVGINNKKIIIGCFAQGSHKIIDTENCYIQKELNNDIVNAAREVIQKLGISVYNEDRHTGTMRHVVGRVGKNGECMIVLVTATQELRRSREIVSLLRKRLPKLVSVHHNVQTYRNNVIMGRETNLIWGRPTIKDSIGPLSFHISPRSFFQVNTVQAENLYKKALEFANLTGDETVVDAYCGTGTITLFLARKARKVYGIEIVKPAIYDAQKNARDNNIKNAEFIVGDATAVMPRLYKQGVRADVVVVDPPRAGCTPTVLQTFANMKPKRIVYVSCNPASLARDIAILTDLGYKAKKIQPVDMFPQTSHVESVALLEQKASPKR</sequence>
<dbReference type="Proteomes" id="UP000559117">
    <property type="component" value="Unassembled WGS sequence"/>
</dbReference>
<dbReference type="PANTHER" id="PTHR11061">
    <property type="entry name" value="RNA M5U METHYLTRANSFERASE"/>
    <property type="match status" value="1"/>
</dbReference>
<dbReference type="SUPFAM" id="SSF50249">
    <property type="entry name" value="Nucleic acid-binding proteins"/>
    <property type="match status" value="1"/>
</dbReference>
<evidence type="ECO:0000313" key="8">
    <source>
        <dbReference type="Proteomes" id="UP000559117"/>
    </source>
</evidence>
<dbReference type="InterPro" id="IPR010280">
    <property type="entry name" value="U5_MeTrfase_fam"/>
</dbReference>
<gene>
    <name evidence="7" type="ORF">HNR32_000468</name>
</gene>
<evidence type="ECO:0000256" key="5">
    <source>
        <dbReference type="PROSITE-ProRule" id="PRU10015"/>
    </source>
</evidence>
<dbReference type="FunFam" id="3.40.50.150:FF:000009">
    <property type="entry name" value="23S rRNA (Uracil(1939)-C(5))-methyltransferase RlmD"/>
    <property type="match status" value="1"/>
</dbReference>
<keyword evidence="8" id="KW-1185">Reference proteome</keyword>
<evidence type="ECO:0000256" key="3">
    <source>
        <dbReference type="ARBA" id="ARBA00022691"/>
    </source>
</evidence>
<evidence type="ECO:0000313" key="7">
    <source>
        <dbReference type="EMBL" id="MBB5335347.1"/>
    </source>
</evidence>
<dbReference type="FunFam" id="2.40.50.140:FF:000097">
    <property type="entry name" value="23S rRNA (uracil(1939)-C(5))-methyltransferase RlmD"/>
    <property type="match status" value="1"/>
</dbReference>
<dbReference type="EMBL" id="JACHFH010000004">
    <property type="protein sequence ID" value="MBB5335347.1"/>
    <property type="molecule type" value="Genomic_DNA"/>
</dbReference>
<dbReference type="RefSeq" id="WP_183859246.1">
    <property type="nucleotide sequence ID" value="NZ_JACHFH010000004.1"/>
</dbReference>
<dbReference type="PROSITE" id="PS01231">
    <property type="entry name" value="TRMA_2"/>
    <property type="match status" value="1"/>
</dbReference>
<dbReference type="CDD" id="cd02440">
    <property type="entry name" value="AdoMet_MTases"/>
    <property type="match status" value="1"/>
</dbReference>
<feature type="active site" description="Nucleophile" evidence="4">
    <location>
        <position position="411"/>
    </location>
</feature>
<dbReference type="PANTHER" id="PTHR11061:SF30">
    <property type="entry name" value="TRNA (URACIL(54)-C(5))-METHYLTRANSFERASE"/>
    <property type="match status" value="1"/>
</dbReference>
<reference evidence="7 8" key="1">
    <citation type="submission" date="2020-08" db="EMBL/GenBank/DDBJ databases">
        <title>Genomic Encyclopedia of Type Strains, Phase IV (KMG-IV): sequencing the most valuable type-strain genomes for metagenomic binning, comparative biology and taxonomic classification.</title>
        <authorList>
            <person name="Goeker M."/>
        </authorList>
    </citation>
    <scope>NUCLEOTIDE SEQUENCE [LARGE SCALE GENOMIC DNA]</scope>
    <source>
        <strain evidence="7 8">DSM 24661</strain>
    </source>
</reference>
<dbReference type="Pfam" id="PF05958">
    <property type="entry name" value="tRNA_U5-meth_tr"/>
    <property type="match status" value="1"/>
</dbReference>
<feature type="binding site" evidence="4">
    <location>
        <position position="336"/>
    </location>
    <ligand>
        <name>S-adenosyl-L-methionine</name>
        <dbReference type="ChEBI" id="CHEBI:59789"/>
    </ligand>
</feature>
<comment type="caution">
    <text evidence="7">The sequence shown here is derived from an EMBL/GenBank/DDBJ whole genome shotgun (WGS) entry which is preliminary data.</text>
</comment>
<dbReference type="InterPro" id="IPR029063">
    <property type="entry name" value="SAM-dependent_MTases_sf"/>
</dbReference>
<dbReference type="SUPFAM" id="SSF53335">
    <property type="entry name" value="S-adenosyl-L-methionine-dependent methyltransferases"/>
    <property type="match status" value="1"/>
</dbReference>
<dbReference type="PROSITE" id="PS50926">
    <property type="entry name" value="TRAM"/>
    <property type="match status" value="1"/>
</dbReference>
<comment type="similarity">
    <text evidence="4">Belongs to the class I-like SAM-binding methyltransferase superfamily. RNA M5U methyltransferase family.</text>
</comment>
<dbReference type="InterPro" id="IPR030391">
    <property type="entry name" value="MeTrfase_TrmA_CS"/>
</dbReference>
<keyword evidence="1 4" id="KW-0489">Methyltransferase</keyword>
<dbReference type="Gene3D" id="3.40.50.150">
    <property type="entry name" value="Vaccinia Virus protein VP39"/>
    <property type="match status" value="1"/>
</dbReference>
<feature type="active site" evidence="5">
    <location>
        <position position="411"/>
    </location>
</feature>
<dbReference type="NCBIfam" id="TIGR00479">
    <property type="entry name" value="rumA"/>
    <property type="match status" value="1"/>
</dbReference>
<protein>
    <submittedName>
        <fullName evidence="7">23S rRNA (Uracil1939-C5)-methyltransferase</fullName>
        <ecNumber evidence="7">2.1.1.190</ecNumber>
    </submittedName>
</protein>
<proteinExistence type="inferred from homology"/>
<feature type="binding site" evidence="4">
    <location>
        <position position="286"/>
    </location>
    <ligand>
        <name>S-adenosyl-L-methionine</name>
        <dbReference type="ChEBI" id="CHEBI:59789"/>
    </ligand>
</feature>
<dbReference type="InterPro" id="IPR012340">
    <property type="entry name" value="NA-bd_OB-fold"/>
</dbReference>
<keyword evidence="3 4" id="KW-0949">S-adenosyl-L-methionine</keyword>
<evidence type="ECO:0000256" key="1">
    <source>
        <dbReference type="ARBA" id="ARBA00022603"/>
    </source>
</evidence>
<dbReference type="GO" id="GO:0070475">
    <property type="term" value="P:rRNA base methylation"/>
    <property type="evidence" value="ECO:0007669"/>
    <property type="project" value="TreeGrafter"/>
</dbReference>
<dbReference type="FunFam" id="2.40.50.1070:FF:000003">
    <property type="entry name" value="23S rRNA (Uracil-5-)-methyltransferase RumA"/>
    <property type="match status" value="1"/>
</dbReference>
<dbReference type="Gene3D" id="2.40.50.1070">
    <property type="match status" value="1"/>
</dbReference>
<dbReference type="InterPro" id="IPR030390">
    <property type="entry name" value="MeTrfase_TrmA_AS"/>
</dbReference>
<dbReference type="AlphaFoldDB" id="A0A840UIF2"/>
<dbReference type="InterPro" id="IPR002792">
    <property type="entry name" value="TRAM_dom"/>
</dbReference>
<dbReference type="EC" id="2.1.1.190" evidence="7"/>
<evidence type="ECO:0000259" key="6">
    <source>
        <dbReference type="PROSITE" id="PS50926"/>
    </source>
</evidence>
<dbReference type="Gene3D" id="2.40.50.140">
    <property type="entry name" value="Nucleic acid-binding proteins"/>
    <property type="match status" value="1"/>
</dbReference>